<dbReference type="PANTHER" id="PTHR10859">
    <property type="entry name" value="GLYCOSYL TRANSFERASE"/>
    <property type="match status" value="1"/>
</dbReference>
<dbReference type="InterPro" id="IPR029044">
    <property type="entry name" value="Nucleotide-diphossugar_trans"/>
</dbReference>
<dbReference type="Proteomes" id="UP000194903">
    <property type="component" value="Unassembled WGS sequence"/>
</dbReference>
<evidence type="ECO:0000259" key="6">
    <source>
        <dbReference type="Pfam" id="PF00535"/>
    </source>
</evidence>
<accession>A0A252F2D5</accession>
<dbReference type="Pfam" id="PF04138">
    <property type="entry name" value="GtrA_DPMS_TM"/>
    <property type="match status" value="1"/>
</dbReference>
<keyword evidence="4 5" id="KW-0472">Membrane</keyword>
<proteinExistence type="predicted"/>
<protein>
    <recommendedName>
        <fullName evidence="10">Polysaccharide biosynthesis protein GtrA</fullName>
    </recommendedName>
</protein>
<evidence type="ECO:0000256" key="5">
    <source>
        <dbReference type="SAM" id="Phobius"/>
    </source>
</evidence>
<evidence type="ECO:0000256" key="3">
    <source>
        <dbReference type="ARBA" id="ARBA00022989"/>
    </source>
</evidence>
<dbReference type="AlphaFoldDB" id="A0A252F2D5"/>
<comment type="caution">
    <text evidence="8">The sequence shown here is derived from an EMBL/GenBank/DDBJ whole genome shotgun (WGS) entry which is preliminary data.</text>
</comment>
<keyword evidence="3 5" id="KW-1133">Transmembrane helix</keyword>
<evidence type="ECO:0000313" key="9">
    <source>
        <dbReference type="Proteomes" id="UP000194903"/>
    </source>
</evidence>
<feature type="transmembrane region" description="Helical" evidence="5">
    <location>
        <begin position="253"/>
        <end position="272"/>
    </location>
</feature>
<keyword evidence="2 5" id="KW-0812">Transmembrane</keyword>
<evidence type="ECO:0000256" key="2">
    <source>
        <dbReference type="ARBA" id="ARBA00022692"/>
    </source>
</evidence>
<feature type="transmembrane region" description="Helical" evidence="5">
    <location>
        <begin position="322"/>
        <end position="341"/>
    </location>
</feature>
<sequence length="344" mass="37668">MNIAVLIPSLDPDDALVTLVGQLQQAGVEQIVVIDDGSTEQALFDRCAAMGCVVVHHAVNRGKGEALRTGLRAAQAAFPGLSGVVTADGDGQHAVRDILRVMQEVTRHSDCIVLGTRDFSTGNVPARSRFGNWFSSLFFRLSAGISCPDTQTGLRGIPASLFEFALSVPGSRYEYEMNVLFTAAREGIPLHDIPIAAIYEKDNRSSHFRPIADSARIYAMPLRFAAASLGSFVVDIVLFALFSHLFRARTARAILLATIGARVCSGVLNFTLNRNWSFSSTQDAWWAQGLRYLALFLCQMLASGGLVWLLSFLPLPLTLIKILVDTALFFASYFIQHNWVFHKS</sequence>
<comment type="subcellular location">
    <subcellularLocation>
        <location evidence="1">Membrane</location>
        <topology evidence="1">Multi-pass membrane protein</topology>
    </subcellularLocation>
</comment>
<name>A0A252F2D5_9FIRM</name>
<gene>
    <name evidence="8" type="ORF">CBW42_10790</name>
</gene>
<dbReference type="RefSeq" id="WP_087021220.1">
    <property type="nucleotide sequence ID" value="NZ_NHOC01000009.1"/>
</dbReference>
<evidence type="ECO:0000313" key="8">
    <source>
        <dbReference type="EMBL" id="OUM19957.1"/>
    </source>
</evidence>
<keyword evidence="9" id="KW-1185">Reference proteome</keyword>
<feature type="domain" description="Glycosyltransferase 2-like" evidence="6">
    <location>
        <begin position="26"/>
        <end position="132"/>
    </location>
</feature>
<organism evidence="8 9">
    <name type="scientific">Butyricicoccus porcorum</name>
    <dbReference type="NCBI Taxonomy" id="1945634"/>
    <lineage>
        <taxon>Bacteria</taxon>
        <taxon>Bacillati</taxon>
        <taxon>Bacillota</taxon>
        <taxon>Clostridia</taxon>
        <taxon>Eubacteriales</taxon>
        <taxon>Butyricicoccaceae</taxon>
        <taxon>Butyricicoccus</taxon>
    </lineage>
</organism>
<dbReference type="CDD" id="cd04179">
    <property type="entry name" value="DPM_DPG-synthase_like"/>
    <property type="match status" value="1"/>
</dbReference>
<evidence type="ECO:0000256" key="1">
    <source>
        <dbReference type="ARBA" id="ARBA00004141"/>
    </source>
</evidence>
<dbReference type="EMBL" id="NHOC01000009">
    <property type="protein sequence ID" value="OUM19957.1"/>
    <property type="molecule type" value="Genomic_DNA"/>
</dbReference>
<dbReference type="InterPro" id="IPR007267">
    <property type="entry name" value="GtrA_DPMS_TM"/>
</dbReference>
<reference evidence="8 9" key="1">
    <citation type="submission" date="2017-05" db="EMBL/GenBank/DDBJ databases">
        <title>Butyricicoccus porcorum sp. nov. a butyrate-producing bacterium from the swine intestinal tract.</title>
        <authorList>
            <person name="Trachsel J."/>
            <person name="Humphrey S."/>
            <person name="Allen H.K."/>
        </authorList>
    </citation>
    <scope>NUCLEOTIDE SEQUENCE [LARGE SCALE GENOMIC DNA]</scope>
    <source>
        <strain evidence="8">BB10</strain>
    </source>
</reference>
<dbReference type="GO" id="GO:0016020">
    <property type="term" value="C:membrane"/>
    <property type="evidence" value="ECO:0007669"/>
    <property type="project" value="UniProtKB-SubCell"/>
</dbReference>
<evidence type="ECO:0000256" key="4">
    <source>
        <dbReference type="ARBA" id="ARBA00023136"/>
    </source>
</evidence>
<dbReference type="Pfam" id="PF00535">
    <property type="entry name" value="Glycos_transf_2"/>
    <property type="match status" value="1"/>
</dbReference>
<feature type="domain" description="GtrA/DPMS transmembrane" evidence="7">
    <location>
        <begin position="223"/>
        <end position="341"/>
    </location>
</feature>
<dbReference type="Gene3D" id="3.90.550.10">
    <property type="entry name" value="Spore Coat Polysaccharide Biosynthesis Protein SpsA, Chain A"/>
    <property type="match status" value="1"/>
</dbReference>
<dbReference type="GO" id="GO:0006487">
    <property type="term" value="P:protein N-linked glycosylation"/>
    <property type="evidence" value="ECO:0007669"/>
    <property type="project" value="TreeGrafter"/>
</dbReference>
<evidence type="ECO:0008006" key="10">
    <source>
        <dbReference type="Google" id="ProtNLM"/>
    </source>
</evidence>
<feature type="transmembrane region" description="Helical" evidence="5">
    <location>
        <begin position="292"/>
        <end position="315"/>
    </location>
</feature>
<dbReference type="PANTHER" id="PTHR10859:SF114">
    <property type="entry name" value="DOLICHOL-PHOSPHATE MANNOSYLTRANSFERASE"/>
    <property type="match status" value="1"/>
</dbReference>
<dbReference type="InterPro" id="IPR001173">
    <property type="entry name" value="Glyco_trans_2-like"/>
</dbReference>
<feature type="transmembrane region" description="Helical" evidence="5">
    <location>
        <begin position="224"/>
        <end position="246"/>
    </location>
</feature>
<dbReference type="GO" id="GO:0000271">
    <property type="term" value="P:polysaccharide biosynthetic process"/>
    <property type="evidence" value="ECO:0007669"/>
    <property type="project" value="InterPro"/>
</dbReference>
<dbReference type="SUPFAM" id="SSF53448">
    <property type="entry name" value="Nucleotide-diphospho-sugar transferases"/>
    <property type="match status" value="1"/>
</dbReference>
<evidence type="ECO:0000259" key="7">
    <source>
        <dbReference type="Pfam" id="PF04138"/>
    </source>
</evidence>
<dbReference type="OrthoDB" id="9810303at2"/>